<name>A0A8X6WI49_TRICX</name>
<dbReference type="EMBL" id="BMAU01021432">
    <property type="protein sequence ID" value="GFY35527.1"/>
    <property type="molecule type" value="Genomic_DNA"/>
</dbReference>
<keyword evidence="2" id="KW-1185">Reference proteome</keyword>
<gene>
    <name evidence="1" type="ORF">TNCV_196301</name>
</gene>
<evidence type="ECO:0000313" key="2">
    <source>
        <dbReference type="Proteomes" id="UP000887159"/>
    </source>
</evidence>
<evidence type="ECO:0000313" key="1">
    <source>
        <dbReference type="EMBL" id="GFY35527.1"/>
    </source>
</evidence>
<dbReference type="AlphaFoldDB" id="A0A8X6WI49"/>
<sequence length="83" mass="9756">MDNNTCLFWGIHGPNFIFMDDNSHTGITWRTNTSNRRIFNDWSGLRCPLTLIPPNTYEMPLDAQLQLQWPSMRSRVPWCKSRG</sequence>
<protein>
    <submittedName>
        <fullName evidence="1">Uncharacterized protein</fullName>
    </submittedName>
</protein>
<organism evidence="1 2">
    <name type="scientific">Trichonephila clavipes</name>
    <name type="common">Golden silk orbweaver</name>
    <name type="synonym">Nephila clavipes</name>
    <dbReference type="NCBI Taxonomy" id="2585209"/>
    <lineage>
        <taxon>Eukaryota</taxon>
        <taxon>Metazoa</taxon>
        <taxon>Ecdysozoa</taxon>
        <taxon>Arthropoda</taxon>
        <taxon>Chelicerata</taxon>
        <taxon>Arachnida</taxon>
        <taxon>Araneae</taxon>
        <taxon>Araneomorphae</taxon>
        <taxon>Entelegynae</taxon>
        <taxon>Araneoidea</taxon>
        <taxon>Nephilidae</taxon>
        <taxon>Trichonephila</taxon>
    </lineage>
</organism>
<comment type="caution">
    <text evidence="1">The sequence shown here is derived from an EMBL/GenBank/DDBJ whole genome shotgun (WGS) entry which is preliminary data.</text>
</comment>
<dbReference type="Proteomes" id="UP000887159">
    <property type="component" value="Unassembled WGS sequence"/>
</dbReference>
<reference evidence="1" key="1">
    <citation type="submission" date="2020-08" db="EMBL/GenBank/DDBJ databases">
        <title>Multicomponent nature underlies the extraordinary mechanical properties of spider dragline silk.</title>
        <authorList>
            <person name="Kono N."/>
            <person name="Nakamura H."/>
            <person name="Mori M."/>
            <person name="Yoshida Y."/>
            <person name="Ohtoshi R."/>
            <person name="Malay A.D."/>
            <person name="Moran D.A.P."/>
            <person name="Tomita M."/>
            <person name="Numata K."/>
            <person name="Arakawa K."/>
        </authorList>
    </citation>
    <scope>NUCLEOTIDE SEQUENCE</scope>
</reference>
<accession>A0A8X6WI49</accession>
<proteinExistence type="predicted"/>